<dbReference type="Proteomes" id="UP001362999">
    <property type="component" value="Unassembled WGS sequence"/>
</dbReference>
<keyword evidence="4" id="KW-1185">Reference proteome</keyword>
<proteinExistence type="predicted"/>
<dbReference type="SUPFAM" id="SSF56219">
    <property type="entry name" value="DNase I-like"/>
    <property type="match status" value="1"/>
</dbReference>
<dbReference type="Gene3D" id="3.60.10.10">
    <property type="entry name" value="Endonuclease/exonuclease/phosphatase"/>
    <property type="match status" value="1"/>
</dbReference>
<gene>
    <name evidence="3" type="ORF">R3P38DRAFT_3559743</name>
</gene>
<dbReference type="InterPro" id="IPR036397">
    <property type="entry name" value="RNaseH_sf"/>
</dbReference>
<evidence type="ECO:0000256" key="2">
    <source>
        <dbReference type="SAM" id="Phobius"/>
    </source>
</evidence>
<evidence type="ECO:0000313" key="4">
    <source>
        <dbReference type="Proteomes" id="UP001362999"/>
    </source>
</evidence>
<protein>
    <recommendedName>
        <fullName evidence="5">Reverse transcriptase domain-containing protein</fullName>
    </recommendedName>
</protein>
<feature type="region of interest" description="Disordered" evidence="1">
    <location>
        <begin position="1"/>
        <end position="20"/>
    </location>
</feature>
<evidence type="ECO:0000313" key="3">
    <source>
        <dbReference type="EMBL" id="KAK7017640.1"/>
    </source>
</evidence>
<comment type="caution">
    <text evidence="3">The sequence shown here is derived from an EMBL/GenBank/DDBJ whole genome shotgun (WGS) entry which is preliminary data.</text>
</comment>
<dbReference type="InterPro" id="IPR012337">
    <property type="entry name" value="RNaseH-like_sf"/>
</dbReference>
<keyword evidence="2" id="KW-0472">Membrane</keyword>
<dbReference type="EMBL" id="JAWWNJ010000047">
    <property type="protein sequence ID" value="KAK7017640.1"/>
    <property type="molecule type" value="Genomic_DNA"/>
</dbReference>
<evidence type="ECO:0000256" key="1">
    <source>
        <dbReference type="SAM" id="MobiDB-lite"/>
    </source>
</evidence>
<feature type="compositionally biased region" description="Low complexity" evidence="1">
    <location>
        <begin position="301"/>
        <end position="311"/>
    </location>
</feature>
<dbReference type="Gene3D" id="3.30.420.10">
    <property type="entry name" value="Ribonuclease H-like superfamily/Ribonuclease H"/>
    <property type="match status" value="1"/>
</dbReference>
<dbReference type="PANTHER" id="PTHR19446">
    <property type="entry name" value="REVERSE TRANSCRIPTASES"/>
    <property type="match status" value="1"/>
</dbReference>
<dbReference type="GO" id="GO:0003676">
    <property type="term" value="F:nucleic acid binding"/>
    <property type="evidence" value="ECO:0007669"/>
    <property type="project" value="InterPro"/>
</dbReference>
<accession>A0AAW0AWN5</accession>
<feature type="compositionally biased region" description="Low complexity" evidence="1">
    <location>
        <begin position="1281"/>
        <end position="1290"/>
    </location>
</feature>
<dbReference type="InterPro" id="IPR036691">
    <property type="entry name" value="Endo/exonu/phosph_ase_sf"/>
</dbReference>
<organism evidence="3 4">
    <name type="scientific">Favolaschia claudopus</name>
    <dbReference type="NCBI Taxonomy" id="2862362"/>
    <lineage>
        <taxon>Eukaryota</taxon>
        <taxon>Fungi</taxon>
        <taxon>Dikarya</taxon>
        <taxon>Basidiomycota</taxon>
        <taxon>Agaricomycotina</taxon>
        <taxon>Agaricomycetes</taxon>
        <taxon>Agaricomycetidae</taxon>
        <taxon>Agaricales</taxon>
        <taxon>Marasmiineae</taxon>
        <taxon>Mycenaceae</taxon>
        <taxon>Favolaschia</taxon>
    </lineage>
</organism>
<dbReference type="SUPFAM" id="SSF53098">
    <property type="entry name" value="Ribonuclease H-like"/>
    <property type="match status" value="1"/>
</dbReference>
<keyword evidence="2" id="KW-0812">Transmembrane</keyword>
<name>A0AAW0AWN5_9AGAR</name>
<feature type="transmembrane region" description="Helical" evidence="2">
    <location>
        <begin position="1244"/>
        <end position="1262"/>
    </location>
</feature>
<feature type="compositionally biased region" description="Low complexity" evidence="1">
    <location>
        <begin position="322"/>
        <end position="333"/>
    </location>
</feature>
<keyword evidence="2" id="KW-1133">Transmembrane helix</keyword>
<feature type="region of interest" description="Disordered" evidence="1">
    <location>
        <begin position="301"/>
        <end position="355"/>
    </location>
</feature>
<feature type="region of interest" description="Disordered" evidence="1">
    <location>
        <begin position="1271"/>
        <end position="1290"/>
    </location>
</feature>
<reference evidence="3 4" key="1">
    <citation type="journal article" date="2024" name="J Genomics">
        <title>Draft genome sequencing and assembly of Favolaschia claudopus CIRM-BRFM 2984 isolated from oak limbs.</title>
        <authorList>
            <person name="Navarro D."/>
            <person name="Drula E."/>
            <person name="Chaduli D."/>
            <person name="Cazenave R."/>
            <person name="Ahrendt S."/>
            <person name="Wang J."/>
            <person name="Lipzen A."/>
            <person name="Daum C."/>
            <person name="Barry K."/>
            <person name="Grigoriev I.V."/>
            <person name="Favel A."/>
            <person name="Rosso M.N."/>
            <person name="Martin F."/>
        </authorList>
    </citation>
    <scope>NUCLEOTIDE SEQUENCE [LARGE SCALE GENOMIC DNA]</scope>
    <source>
        <strain evidence="3 4">CIRM-BRFM 2984</strain>
    </source>
</reference>
<sequence length="1290" mass="140772">MSANSASTLSTTPSLNDTSKSVSTMITTGATTIIVPPLPSLRASAIEENIEPLPTVRVAGTFASEDFFDPEDEEAFVNGEEDLATLDGKPIEDSEQIQNPVRSRNAQTPVLASTAAAKVNAAPSSERSMVGQTIRSFESRPGTTARAKADSSVVPLARAASSSTVVTFDDILPSEIEIHNQAGLTPGYKGEKVPAHRARTDDNWGRVATFMVVTKRDVGQLDKKCTSQHLEVLRRLEDLGNSASSSPSAVTGAALDELERLNGLVMEGRTAITNMTIALNALADLPREVARLNRAIQANTNASATPAAAPSEAVPGPAHKFNGNSNVNGSANNKRSAAFAGFNDPTEGKRPKSSFASEPTHIDVYMWNVDVEAASPTAIANRAMSELGLGEFIPNIISVARPRNTPKTLISIRFRAVGIADEFIDRLRSNPPRGMGKLNVAKKDAYEKKAKANDKDEFPCLRVVTWNIHGRLAIKITQPDIVRLINDNDVIVFLETFLRVNEERTLRLPRGFEVIAMSRPDLPGFRCAGGGVAAVIRSGVNYNVLQHLCAPDLLVVDLVHVSLVAAYILPENSRWIDWTDVDPKIKVSEAVSVLAALPGKPVLLKGDINGRVGNRIPAGALLARVSSDPIVNSRGRWLLRLCSDCSMTILNGTTKEGMGTGVFTSFQPLGCSVIDYCAVSPGLIPRIADGDLEVIKSPVWSDHAQVRVAVIKPLERDFSVDPLASTAPFSSKPSTPSITFGEPTALDLLLKATLEAKIDSIEATARLYGPVFCESAPVAIYIGASAAKGRAAFAVWRGVGSKWNCAYMVEGNCTEAKASILAMLCAAREHPPNKSFVVYTSSQYLIRSLCYWAGNNEAEGWCCANGDVLRDTVAWIARRTAPIDFRWVAASTNNPSMRGCQDDARRALRSGDATFAFREVPPMSGTESMKPLDVRKVSTALPEVPEAKETVNTAEIDIAEVVDLDVPHRGRLREREILRDNLLRLLACNGKSSKPFWKLVREWLDYKPVKPQVTLEQLHDSFNTRLNPPATLPEQFDADLDEIVRALNASIPRKTIDRTSGAFFSRRITVEDIQEIKRRLKLKSVRSAVGIDDISYAKIRTIPNEALVTLFHACLDNVDAPQHWLVTLLIGILKEGRVVDDPESYRVVNLECCLLKVLTLLLDWRLREWVESLNLIPESQNGFQPGHRTDDNSFILLCAIQRARAEGKTLYVFFGDMTNAFPYTDVARLWSDMYLAGAGHRSVFLAWLGPKAMALAWLYLALAQKFRSQSRGPAKARAKPKPLAQAMACH</sequence>
<evidence type="ECO:0008006" key="5">
    <source>
        <dbReference type="Google" id="ProtNLM"/>
    </source>
</evidence>